<dbReference type="InParanoid" id="E3LNX0"/>
<dbReference type="InterPro" id="IPR001304">
    <property type="entry name" value="C-type_lectin-like"/>
</dbReference>
<name>E3LNX0_CAERE</name>
<reference evidence="4" key="1">
    <citation type="submission" date="2007-07" db="EMBL/GenBank/DDBJ databases">
        <title>PCAP assembly of the Caenorhabditis remanei genome.</title>
        <authorList>
            <consortium name="The Caenorhabditis remanei Sequencing Consortium"/>
            <person name="Wilson R.K."/>
        </authorList>
    </citation>
    <scope>NUCLEOTIDE SEQUENCE [LARGE SCALE GENOMIC DNA]</scope>
    <source>
        <strain evidence="4">PB4641</strain>
    </source>
</reference>
<dbReference type="FunCoup" id="E3LNX0">
    <property type="interactions" value="1802"/>
</dbReference>
<evidence type="ECO:0000259" key="3">
    <source>
        <dbReference type="SMART" id="SM00034"/>
    </source>
</evidence>
<feature type="chain" id="PRO_5003175037" evidence="2">
    <location>
        <begin position="22"/>
        <end position="277"/>
    </location>
</feature>
<feature type="compositionally biased region" description="Acidic residues" evidence="1">
    <location>
        <begin position="31"/>
        <end position="41"/>
    </location>
</feature>
<sequence>MSGKLLIFVLLVCSFLLVVDSRRPPIQHDNVEEDCEEDDGGGYDSDGRPNRVGATRPPATRQRAEDDWDGVEEPTDDDYLRYENTNQEGICLLGKKATQLRKFLLNEVSERGKCPQGDWRMFKRHNETVCLKIYGAPYTIDISTAAKVCREQANARVMTVDSDEERRWIYSTPLGGNGSYTMMFIAGNRNRECKANPHVPKCADKNTAFTQSDGTSDHKYIYSRWAPTILNRFLFGGYDDCLAFLTYPHAISIDHAVQDFTCDKHTLNTVLCGVTVM</sequence>
<dbReference type="PANTHER" id="PTHR23124">
    <property type="entry name" value="C-TYPE LECTIN DOMAIN-CONTAINING PROTEIN-RELATED-RELATED"/>
    <property type="match status" value="1"/>
</dbReference>
<feature type="region of interest" description="Disordered" evidence="1">
    <location>
        <begin position="29"/>
        <end position="78"/>
    </location>
</feature>
<proteinExistence type="predicted"/>
<feature type="domain" description="C-type lectin" evidence="3">
    <location>
        <begin position="114"/>
        <end position="273"/>
    </location>
</feature>
<dbReference type="eggNOG" id="KOG4297">
    <property type="taxonomic scope" value="Eukaryota"/>
</dbReference>
<keyword evidence="2" id="KW-0732">Signal</keyword>
<evidence type="ECO:0000256" key="2">
    <source>
        <dbReference type="SAM" id="SignalP"/>
    </source>
</evidence>
<dbReference type="InterPro" id="IPR016186">
    <property type="entry name" value="C-type_lectin-like/link_sf"/>
</dbReference>
<dbReference type="STRING" id="31234.E3LNX0"/>
<evidence type="ECO:0000256" key="1">
    <source>
        <dbReference type="SAM" id="MobiDB-lite"/>
    </source>
</evidence>
<dbReference type="EMBL" id="DS268412">
    <property type="protein sequence ID" value="EFP05749.1"/>
    <property type="molecule type" value="Genomic_DNA"/>
</dbReference>
<dbReference type="HOGENOM" id="CLU_1005576_0_0_1"/>
<dbReference type="AlphaFoldDB" id="E3LNX0"/>
<dbReference type="Gene3D" id="3.10.100.10">
    <property type="entry name" value="Mannose-Binding Protein A, subunit A"/>
    <property type="match status" value="1"/>
</dbReference>
<protein>
    <submittedName>
        <fullName evidence="4">CRE-CLEC-217 protein</fullName>
    </submittedName>
</protein>
<dbReference type="OMA" id="DYLRYEN"/>
<accession>E3LNX0</accession>
<organism evidence="5">
    <name type="scientific">Caenorhabditis remanei</name>
    <name type="common">Caenorhabditis vulgaris</name>
    <dbReference type="NCBI Taxonomy" id="31234"/>
    <lineage>
        <taxon>Eukaryota</taxon>
        <taxon>Metazoa</taxon>
        <taxon>Ecdysozoa</taxon>
        <taxon>Nematoda</taxon>
        <taxon>Chromadorea</taxon>
        <taxon>Rhabditida</taxon>
        <taxon>Rhabditina</taxon>
        <taxon>Rhabditomorpha</taxon>
        <taxon>Rhabditoidea</taxon>
        <taxon>Rhabditidae</taxon>
        <taxon>Peloderinae</taxon>
        <taxon>Caenorhabditis</taxon>
    </lineage>
</organism>
<evidence type="ECO:0000313" key="5">
    <source>
        <dbReference type="Proteomes" id="UP000008281"/>
    </source>
</evidence>
<dbReference type="PANTHER" id="PTHR23124:SF139">
    <property type="entry name" value="C-TYPE LECTIN DOMAIN-CONTAINING PROTEIN"/>
    <property type="match status" value="1"/>
</dbReference>
<feature type="signal peptide" evidence="2">
    <location>
        <begin position="1"/>
        <end position="21"/>
    </location>
</feature>
<dbReference type="SUPFAM" id="SSF56436">
    <property type="entry name" value="C-type lectin-like"/>
    <property type="match status" value="1"/>
</dbReference>
<dbReference type="Proteomes" id="UP000008281">
    <property type="component" value="Unassembled WGS sequence"/>
</dbReference>
<feature type="compositionally biased region" description="Acidic residues" evidence="1">
    <location>
        <begin position="66"/>
        <end position="77"/>
    </location>
</feature>
<dbReference type="SMART" id="SM00034">
    <property type="entry name" value="CLECT"/>
    <property type="match status" value="1"/>
</dbReference>
<dbReference type="InterPro" id="IPR016187">
    <property type="entry name" value="CTDL_fold"/>
</dbReference>
<gene>
    <name evidence="4" type="primary">Cre-clec-217</name>
    <name evidence="4" type="ORF">CRE_27180</name>
</gene>
<evidence type="ECO:0000313" key="4">
    <source>
        <dbReference type="EMBL" id="EFP05749.1"/>
    </source>
</evidence>
<keyword evidence="5" id="KW-1185">Reference proteome</keyword>
<dbReference type="OrthoDB" id="5857970at2759"/>